<name>A0A1V9YKE6_ACHHY</name>
<comment type="caution">
    <text evidence="3">The sequence shown here is derived from an EMBL/GenBank/DDBJ whole genome shotgun (WGS) entry which is preliminary data.</text>
</comment>
<dbReference type="EMBL" id="JNBR01001524">
    <property type="protein sequence ID" value="OQR86194.1"/>
    <property type="molecule type" value="Genomic_DNA"/>
</dbReference>
<accession>A0A1V9YKE6</accession>
<dbReference type="OrthoDB" id="166747at2759"/>
<keyword evidence="4" id="KW-1185">Reference proteome</keyword>
<evidence type="ECO:0000313" key="4">
    <source>
        <dbReference type="Proteomes" id="UP000243579"/>
    </source>
</evidence>
<dbReference type="AlphaFoldDB" id="A0A1V9YKE6"/>
<protein>
    <submittedName>
        <fullName evidence="3">Uncharacterized protein</fullName>
    </submittedName>
</protein>
<sequence>MCAWGSSTRKSKFHKGAVADTPWNNDLLWRHHVFKETVQAKVDAGELPPTEAAKRQRAQRVKLGVTGTLVPDVTPRVPTTLSQLSRPASSSAWGRSRHTASTPSLSSRATSSSGRSSTTPSLQALEAKVEAEAARLAAATQRELAVLKKQLAEEARQRKAAEQTIHLLCAKLGVREAKPS</sequence>
<keyword evidence="1" id="KW-0175">Coiled coil</keyword>
<feature type="compositionally biased region" description="Low complexity" evidence="2">
    <location>
        <begin position="99"/>
        <end position="122"/>
    </location>
</feature>
<evidence type="ECO:0000256" key="1">
    <source>
        <dbReference type="SAM" id="Coils"/>
    </source>
</evidence>
<reference evidence="3 4" key="1">
    <citation type="journal article" date="2014" name="Genome Biol. Evol.">
        <title>The secreted proteins of Achlya hypogyna and Thraustotheca clavata identify the ancestral oomycete secretome and reveal gene acquisitions by horizontal gene transfer.</title>
        <authorList>
            <person name="Misner I."/>
            <person name="Blouin N."/>
            <person name="Leonard G."/>
            <person name="Richards T.A."/>
            <person name="Lane C.E."/>
        </authorList>
    </citation>
    <scope>NUCLEOTIDE SEQUENCE [LARGE SCALE GENOMIC DNA]</scope>
    <source>
        <strain evidence="3 4">ATCC 48635</strain>
    </source>
</reference>
<gene>
    <name evidence="3" type="ORF">ACHHYP_10853</name>
</gene>
<proteinExistence type="predicted"/>
<dbReference type="Proteomes" id="UP000243579">
    <property type="component" value="Unassembled WGS sequence"/>
</dbReference>
<feature type="region of interest" description="Disordered" evidence="2">
    <location>
        <begin position="70"/>
        <end position="122"/>
    </location>
</feature>
<evidence type="ECO:0000313" key="3">
    <source>
        <dbReference type="EMBL" id="OQR86194.1"/>
    </source>
</evidence>
<feature type="coiled-coil region" evidence="1">
    <location>
        <begin position="122"/>
        <end position="164"/>
    </location>
</feature>
<organism evidence="3 4">
    <name type="scientific">Achlya hypogyna</name>
    <name type="common">Oomycete</name>
    <name type="synonym">Protoachlya hypogyna</name>
    <dbReference type="NCBI Taxonomy" id="1202772"/>
    <lineage>
        <taxon>Eukaryota</taxon>
        <taxon>Sar</taxon>
        <taxon>Stramenopiles</taxon>
        <taxon>Oomycota</taxon>
        <taxon>Saprolegniomycetes</taxon>
        <taxon>Saprolegniales</taxon>
        <taxon>Achlyaceae</taxon>
        <taxon>Achlya</taxon>
    </lineage>
</organism>
<feature type="compositionally biased region" description="Polar residues" evidence="2">
    <location>
        <begin position="77"/>
        <end position="93"/>
    </location>
</feature>
<evidence type="ECO:0000256" key="2">
    <source>
        <dbReference type="SAM" id="MobiDB-lite"/>
    </source>
</evidence>